<feature type="transmembrane region" description="Helical" evidence="6">
    <location>
        <begin position="21"/>
        <end position="46"/>
    </location>
</feature>
<dbReference type="PANTHER" id="PTHR31893">
    <property type="entry name" value="TRANSMEMBRANE PROTEIN 151 HOMOLOG"/>
    <property type="match status" value="1"/>
</dbReference>
<dbReference type="PANTHER" id="PTHR31893:SF5">
    <property type="entry name" value="TRANSMEMBRANE PROTEIN 151 HOMOLOG"/>
    <property type="match status" value="1"/>
</dbReference>
<feature type="transmembrane region" description="Helical" evidence="6">
    <location>
        <begin position="255"/>
        <end position="276"/>
    </location>
</feature>
<comment type="subcellular location">
    <subcellularLocation>
        <location evidence="1">Membrane</location>
        <topology evidence="1">Multi-pass membrane protein</topology>
    </subcellularLocation>
</comment>
<evidence type="ECO:0000313" key="7">
    <source>
        <dbReference type="EMBL" id="RWS26499.1"/>
    </source>
</evidence>
<evidence type="ECO:0000256" key="1">
    <source>
        <dbReference type="ARBA" id="ARBA00004141"/>
    </source>
</evidence>
<evidence type="ECO:0000256" key="6">
    <source>
        <dbReference type="SAM" id="Phobius"/>
    </source>
</evidence>
<sequence>QKPEKQTFCESLKRDSHIKCLVLTLLIFGCLSAITWCSVAEVTRLVVNFQSFPVTQRRKVSPCDDGYIYIPIVFVIMLYMVYLVECWHCSTRLELVHKMDSNAIYDHIQQMRESQPIIWWKAVCYHYVRRTRQITRYRNGDAYTTTQIYYERINTHVAGSCFAYGSCGVKDISKNLVDLEKHPTTKIRFSKGFAFANLEAANEFEEQRARFFQDNETSDDYLEMREGLDLVGCNFQEYIVSFANKKQLPWYARSNAVLVHLTLLLLVVFVPAFILASQSAHRIQNVIHSLSSNITKLFGSNYVTPTINRANTVDSIELINNCVIAPSYSEVVLASRRNQNNENSNEDSTSMSAVKLCNDSSDRRQSVLSSLYLSNSCSRSSLINGQTVYFVPPLQSSEEPVIARRPSIRHVDIDAVDNPPTYEDALRRCPPVSTVTVFSLSPLRRSITDRDFFKRLTAHFRRPWGSTVELRDESRGEGDETQL</sequence>
<evidence type="ECO:0000256" key="5">
    <source>
        <dbReference type="ARBA" id="ARBA00023136"/>
    </source>
</evidence>
<proteinExistence type="inferred from homology"/>
<dbReference type="Proteomes" id="UP000288716">
    <property type="component" value="Unassembled WGS sequence"/>
</dbReference>
<comment type="caution">
    <text evidence="7">The sequence shown here is derived from an EMBL/GenBank/DDBJ whole genome shotgun (WGS) entry which is preliminary data.</text>
</comment>
<dbReference type="GO" id="GO:0016020">
    <property type="term" value="C:membrane"/>
    <property type="evidence" value="ECO:0007669"/>
    <property type="project" value="UniProtKB-SubCell"/>
</dbReference>
<dbReference type="AlphaFoldDB" id="A0A443SG59"/>
<evidence type="ECO:0000256" key="2">
    <source>
        <dbReference type="ARBA" id="ARBA00009583"/>
    </source>
</evidence>
<organism evidence="7 8">
    <name type="scientific">Leptotrombidium deliense</name>
    <dbReference type="NCBI Taxonomy" id="299467"/>
    <lineage>
        <taxon>Eukaryota</taxon>
        <taxon>Metazoa</taxon>
        <taxon>Ecdysozoa</taxon>
        <taxon>Arthropoda</taxon>
        <taxon>Chelicerata</taxon>
        <taxon>Arachnida</taxon>
        <taxon>Acari</taxon>
        <taxon>Acariformes</taxon>
        <taxon>Trombidiformes</taxon>
        <taxon>Prostigmata</taxon>
        <taxon>Anystina</taxon>
        <taxon>Parasitengona</taxon>
        <taxon>Trombiculoidea</taxon>
        <taxon>Trombiculidae</taxon>
        <taxon>Leptotrombidium</taxon>
    </lineage>
</organism>
<accession>A0A443SG59</accession>
<keyword evidence="8" id="KW-1185">Reference proteome</keyword>
<reference evidence="7 8" key="1">
    <citation type="journal article" date="2018" name="Gigascience">
        <title>Genomes of trombidid mites reveal novel predicted allergens and laterally-transferred genes associated with secondary metabolism.</title>
        <authorList>
            <person name="Dong X."/>
            <person name="Chaisiri K."/>
            <person name="Xia D."/>
            <person name="Armstrong S.D."/>
            <person name="Fang Y."/>
            <person name="Donnelly M.J."/>
            <person name="Kadowaki T."/>
            <person name="McGarry J.W."/>
            <person name="Darby A.C."/>
            <person name="Makepeace B.L."/>
        </authorList>
    </citation>
    <scope>NUCLEOTIDE SEQUENCE [LARGE SCALE GENOMIC DNA]</scope>
    <source>
        <strain evidence="7">UoL-UT</strain>
    </source>
</reference>
<name>A0A443SG59_9ACAR</name>
<evidence type="ECO:0000313" key="8">
    <source>
        <dbReference type="Proteomes" id="UP000288716"/>
    </source>
</evidence>
<feature type="non-terminal residue" evidence="7">
    <location>
        <position position="1"/>
    </location>
</feature>
<dbReference type="VEuPathDB" id="VectorBase:LDEU005542"/>
<dbReference type="EMBL" id="NCKV01002703">
    <property type="protein sequence ID" value="RWS26499.1"/>
    <property type="molecule type" value="Genomic_DNA"/>
</dbReference>
<keyword evidence="5 6" id="KW-0472">Membrane</keyword>
<comment type="similarity">
    <text evidence="2">Belongs to the TMEM151 family.</text>
</comment>
<keyword evidence="4 6" id="KW-1133">Transmembrane helix</keyword>
<dbReference type="InterPro" id="IPR026767">
    <property type="entry name" value="Tmem151"/>
</dbReference>
<protein>
    <submittedName>
        <fullName evidence="7">Transmembrane protein 151B-like protein</fullName>
    </submittedName>
</protein>
<evidence type="ECO:0000256" key="4">
    <source>
        <dbReference type="ARBA" id="ARBA00022989"/>
    </source>
</evidence>
<keyword evidence="3 6" id="KW-0812">Transmembrane</keyword>
<dbReference type="OrthoDB" id="190434at2759"/>
<feature type="transmembrane region" description="Helical" evidence="6">
    <location>
        <begin position="66"/>
        <end position="84"/>
    </location>
</feature>
<gene>
    <name evidence="7" type="ORF">B4U80_00931</name>
</gene>
<evidence type="ECO:0000256" key="3">
    <source>
        <dbReference type="ARBA" id="ARBA00022692"/>
    </source>
</evidence>
<dbReference type="Pfam" id="PF14857">
    <property type="entry name" value="TMEM151"/>
    <property type="match status" value="1"/>
</dbReference>